<dbReference type="Pfam" id="PF04193">
    <property type="entry name" value="PQ-loop"/>
    <property type="match status" value="2"/>
</dbReference>
<sequence>MATDGYFLYIDSDACPISHSSIKVLLGCFIITGVMVSYFPQIHKIASSRSSAGLSIYFLFLGAIGCFSTIGNVILLQYNSIVCCTTEWSLQYCMEDTLGITQVSVQLCGFCIIVVLFYLNYPVELALPLVTFGEFEGSESTGSSAAWRRIKGIGAMIIVYAIFVVISLVSIFQIQDPQIFTQVRLWWAGILGVTAASSGVVQFVPQIIHTWKAKSGGALSVAMLAMQCPGSFVFAFSLAVQPGTNWTTWVSFLVGGTLQAVLLFMCLYYNSRTAHVYTEVLHDENPVTATDDHIDQEQRSLLAGYVEEGLIIHADDDTTDVANL</sequence>
<gene>
    <name evidence="6" type="ORF">BDEG_26917</name>
</gene>
<organism evidence="6 7">
    <name type="scientific">Batrachochytrium dendrobatidis (strain JEL423)</name>
    <dbReference type="NCBI Taxonomy" id="403673"/>
    <lineage>
        <taxon>Eukaryota</taxon>
        <taxon>Fungi</taxon>
        <taxon>Fungi incertae sedis</taxon>
        <taxon>Chytridiomycota</taxon>
        <taxon>Chytridiomycota incertae sedis</taxon>
        <taxon>Chytridiomycetes</taxon>
        <taxon>Rhizophydiales</taxon>
        <taxon>Rhizophydiales incertae sedis</taxon>
        <taxon>Batrachochytrium</taxon>
    </lineage>
</organism>
<evidence type="ECO:0000313" key="6">
    <source>
        <dbReference type="EMBL" id="OAJ43572.1"/>
    </source>
</evidence>
<feature type="transmembrane region" description="Helical" evidence="5">
    <location>
        <begin position="52"/>
        <end position="78"/>
    </location>
</feature>
<dbReference type="OrthoDB" id="19344at2759"/>
<protein>
    <recommendedName>
        <fullName evidence="8">PQ loop repeat protein</fullName>
    </recommendedName>
</protein>
<feature type="transmembrane region" description="Helical" evidence="5">
    <location>
        <begin position="98"/>
        <end position="119"/>
    </location>
</feature>
<reference evidence="6 7" key="2">
    <citation type="submission" date="2016-05" db="EMBL/GenBank/DDBJ databases">
        <title>Lineage-specific infection strategies underlie the spectrum of fungal disease in amphibians.</title>
        <authorList>
            <person name="Cuomo C.A."/>
            <person name="Farrer R.A."/>
            <person name="James T."/>
            <person name="Longcore J."/>
            <person name="Birren B."/>
        </authorList>
    </citation>
    <scope>NUCLEOTIDE SEQUENCE [LARGE SCALE GENOMIC DNA]</scope>
    <source>
        <strain evidence="6 7">JEL423</strain>
    </source>
</reference>
<accession>A0A177WUK7</accession>
<dbReference type="Proteomes" id="UP000077115">
    <property type="component" value="Unassembled WGS sequence"/>
</dbReference>
<dbReference type="Gene3D" id="1.20.1280.290">
    <property type="match status" value="1"/>
</dbReference>
<comment type="subcellular location">
    <subcellularLocation>
        <location evidence="1">Membrane</location>
        <topology evidence="1">Multi-pass membrane protein</topology>
    </subcellularLocation>
</comment>
<evidence type="ECO:0000256" key="4">
    <source>
        <dbReference type="ARBA" id="ARBA00023136"/>
    </source>
</evidence>
<keyword evidence="4 5" id="KW-0472">Membrane</keyword>
<evidence type="ECO:0000256" key="5">
    <source>
        <dbReference type="SAM" id="Phobius"/>
    </source>
</evidence>
<evidence type="ECO:0008006" key="8">
    <source>
        <dbReference type="Google" id="ProtNLM"/>
    </source>
</evidence>
<dbReference type="PANTHER" id="PTHR16201">
    <property type="entry name" value="SEVEN TRANSMEMBRANE PROTEIN 1-RELATED"/>
    <property type="match status" value="1"/>
</dbReference>
<dbReference type="SMART" id="SM00679">
    <property type="entry name" value="CTNS"/>
    <property type="match status" value="2"/>
</dbReference>
<dbReference type="PANTHER" id="PTHR16201:SF11">
    <property type="entry name" value="PQ-LOOP REPEAT-CONTAINING PROTEIN"/>
    <property type="match status" value="1"/>
</dbReference>
<feature type="transmembrane region" description="Helical" evidence="5">
    <location>
        <begin position="246"/>
        <end position="269"/>
    </location>
</feature>
<evidence type="ECO:0000256" key="3">
    <source>
        <dbReference type="ARBA" id="ARBA00022989"/>
    </source>
</evidence>
<dbReference type="InterPro" id="IPR006603">
    <property type="entry name" value="PQ-loop_rpt"/>
</dbReference>
<evidence type="ECO:0000256" key="2">
    <source>
        <dbReference type="ARBA" id="ARBA00022692"/>
    </source>
</evidence>
<reference evidence="6 7" key="1">
    <citation type="submission" date="2006-10" db="EMBL/GenBank/DDBJ databases">
        <title>The Genome Sequence of Batrachochytrium dendrobatidis JEL423.</title>
        <authorList>
            <consortium name="The Broad Institute Genome Sequencing Platform"/>
            <person name="Birren B."/>
            <person name="Lander E."/>
            <person name="Galagan J."/>
            <person name="Cuomo C."/>
            <person name="Devon K."/>
            <person name="Jaffe D."/>
            <person name="Butler J."/>
            <person name="Alvarez P."/>
            <person name="Gnerre S."/>
            <person name="Grabherr M."/>
            <person name="Kleber M."/>
            <person name="Mauceli E."/>
            <person name="Brockman W."/>
            <person name="Young S."/>
            <person name="LaButti K."/>
            <person name="Sykes S."/>
            <person name="DeCaprio D."/>
            <person name="Crawford M."/>
            <person name="Koehrsen M."/>
            <person name="Engels R."/>
            <person name="Montgomery P."/>
            <person name="Pearson M."/>
            <person name="Howarth C."/>
            <person name="Larson L."/>
            <person name="White J."/>
            <person name="O'Leary S."/>
            <person name="Kodira C."/>
            <person name="Zeng Q."/>
            <person name="Yandava C."/>
            <person name="Alvarado L."/>
            <person name="Longcore J."/>
            <person name="James T."/>
        </authorList>
    </citation>
    <scope>NUCLEOTIDE SEQUENCE [LARGE SCALE GENOMIC DNA]</scope>
    <source>
        <strain evidence="6 7">JEL423</strain>
    </source>
</reference>
<dbReference type="EMBL" id="DS022310">
    <property type="protein sequence ID" value="OAJ43572.1"/>
    <property type="molecule type" value="Genomic_DNA"/>
</dbReference>
<proteinExistence type="predicted"/>
<evidence type="ECO:0000313" key="7">
    <source>
        <dbReference type="Proteomes" id="UP000077115"/>
    </source>
</evidence>
<keyword evidence="3 5" id="KW-1133">Transmembrane helix</keyword>
<keyword evidence="2 5" id="KW-0812">Transmembrane</keyword>
<dbReference type="eggNOG" id="ENOG502QV5C">
    <property type="taxonomic scope" value="Eukaryota"/>
</dbReference>
<dbReference type="VEuPathDB" id="FungiDB:BDEG_26917"/>
<dbReference type="AlphaFoldDB" id="A0A177WUK7"/>
<feature type="transmembrane region" description="Helical" evidence="5">
    <location>
        <begin position="216"/>
        <end position="240"/>
    </location>
</feature>
<dbReference type="InterPro" id="IPR051415">
    <property type="entry name" value="LAAT-1"/>
</dbReference>
<name>A0A177WUK7_BATDL</name>
<dbReference type="GO" id="GO:0016020">
    <property type="term" value="C:membrane"/>
    <property type="evidence" value="ECO:0007669"/>
    <property type="project" value="UniProtKB-SubCell"/>
</dbReference>
<evidence type="ECO:0000256" key="1">
    <source>
        <dbReference type="ARBA" id="ARBA00004141"/>
    </source>
</evidence>
<feature type="transmembrane region" description="Helical" evidence="5">
    <location>
        <begin position="186"/>
        <end position="204"/>
    </location>
</feature>
<feature type="transmembrane region" description="Helical" evidence="5">
    <location>
        <begin position="153"/>
        <end position="174"/>
    </location>
</feature>
<feature type="transmembrane region" description="Helical" evidence="5">
    <location>
        <begin position="20"/>
        <end position="40"/>
    </location>
</feature>